<reference evidence="4 5" key="1">
    <citation type="submission" date="2016-10" db="EMBL/GenBank/DDBJ databases">
        <authorList>
            <person name="de Groot N.N."/>
        </authorList>
    </citation>
    <scope>NUCLEOTIDE SEQUENCE [LARGE SCALE GENOMIC DNA]</scope>
    <source>
        <strain evidence="4 5">DSM 19886</strain>
    </source>
</reference>
<dbReference type="Gene3D" id="3.40.630.30">
    <property type="match status" value="1"/>
</dbReference>
<dbReference type="Pfam" id="PF13673">
    <property type="entry name" value="Acetyltransf_10"/>
    <property type="match status" value="1"/>
</dbReference>
<dbReference type="InterPro" id="IPR050680">
    <property type="entry name" value="YpeA/RimI_acetyltransf"/>
</dbReference>
<dbReference type="GO" id="GO:0005840">
    <property type="term" value="C:ribosome"/>
    <property type="evidence" value="ECO:0007669"/>
    <property type="project" value="UniProtKB-KW"/>
</dbReference>
<dbReference type="AlphaFoldDB" id="A0A1G9NCA6"/>
<dbReference type="SUPFAM" id="SSF55729">
    <property type="entry name" value="Acyl-CoA N-acyltransferases (Nat)"/>
    <property type="match status" value="1"/>
</dbReference>
<evidence type="ECO:0000256" key="1">
    <source>
        <dbReference type="ARBA" id="ARBA00022679"/>
    </source>
</evidence>
<feature type="domain" description="N-acetyltransferase" evidence="3">
    <location>
        <begin position="10"/>
        <end position="150"/>
    </location>
</feature>
<dbReference type="InterPro" id="IPR000182">
    <property type="entry name" value="GNAT_dom"/>
</dbReference>
<name>A0A1G9NCA6_9FLAO</name>
<keyword evidence="2" id="KW-0012">Acyltransferase</keyword>
<evidence type="ECO:0000259" key="3">
    <source>
        <dbReference type="PROSITE" id="PS51186"/>
    </source>
</evidence>
<dbReference type="EMBL" id="FNGV01000003">
    <property type="protein sequence ID" value="SDL84138.1"/>
    <property type="molecule type" value="Genomic_DNA"/>
</dbReference>
<keyword evidence="1" id="KW-0808">Transferase</keyword>
<organism evidence="4 5">
    <name type="scientific">Kriegella aquimaris</name>
    <dbReference type="NCBI Taxonomy" id="192904"/>
    <lineage>
        <taxon>Bacteria</taxon>
        <taxon>Pseudomonadati</taxon>
        <taxon>Bacteroidota</taxon>
        <taxon>Flavobacteriia</taxon>
        <taxon>Flavobacteriales</taxon>
        <taxon>Flavobacteriaceae</taxon>
        <taxon>Kriegella</taxon>
    </lineage>
</organism>
<dbReference type="PANTHER" id="PTHR43420">
    <property type="entry name" value="ACETYLTRANSFERASE"/>
    <property type="match status" value="1"/>
</dbReference>
<keyword evidence="5" id="KW-1185">Reference proteome</keyword>
<evidence type="ECO:0000313" key="5">
    <source>
        <dbReference type="Proteomes" id="UP000199440"/>
    </source>
</evidence>
<gene>
    <name evidence="4" type="ORF">SAMN04488514_103119</name>
</gene>
<keyword evidence="4" id="KW-0689">Ribosomal protein</keyword>
<dbReference type="Proteomes" id="UP000199440">
    <property type="component" value="Unassembled WGS sequence"/>
</dbReference>
<dbReference type="CDD" id="cd04301">
    <property type="entry name" value="NAT_SF"/>
    <property type="match status" value="1"/>
</dbReference>
<dbReference type="PANTHER" id="PTHR43420:SF47">
    <property type="entry name" value="N-ACETYLTRANSFERASE DOMAIN-CONTAINING PROTEIN"/>
    <property type="match status" value="1"/>
</dbReference>
<dbReference type="GO" id="GO:0016747">
    <property type="term" value="F:acyltransferase activity, transferring groups other than amino-acyl groups"/>
    <property type="evidence" value="ECO:0007669"/>
    <property type="project" value="InterPro"/>
</dbReference>
<dbReference type="STRING" id="192904.SAMN04488514_103119"/>
<dbReference type="OrthoDB" id="9797456at2"/>
<sequence>MIKKLQNKEITIADNIRSVFQDSYAVEAKLLNAKDFPPLKRSLESYSKSKNYFFGYLKNHELAGVIEINNESDFTHIQSLVVAPNFFRQGIARQLMEFVLHTYNSKPFMVETGAANAPAIALYLKFGFKEVKQWNTESGIRKVRLNRIIR</sequence>
<dbReference type="PROSITE" id="PS51186">
    <property type="entry name" value="GNAT"/>
    <property type="match status" value="1"/>
</dbReference>
<dbReference type="RefSeq" id="WP_089887441.1">
    <property type="nucleotide sequence ID" value="NZ_FNGV01000003.1"/>
</dbReference>
<evidence type="ECO:0000313" key="4">
    <source>
        <dbReference type="EMBL" id="SDL84138.1"/>
    </source>
</evidence>
<dbReference type="InterPro" id="IPR016181">
    <property type="entry name" value="Acyl_CoA_acyltransferase"/>
</dbReference>
<protein>
    <submittedName>
        <fullName evidence="4">Ribosomal protein S18 acetylase RimI</fullName>
    </submittedName>
</protein>
<accession>A0A1G9NCA6</accession>
<evidence type="ECO:0000256" key="2">
    <source>
        <dbReference type="ARBA" id="ARBA00023315"/>
    </source>
</evidence>
<proteinExistence type="predicted"/>
<keyword evidence="4" id="KW-0687">Ribonucleoprotein</keyword>